<dbReference type="Gene3D" id="3.40.50.720">
    <property type="entry name" value="NAD(P)-binding Rossmann-like Domain"/>
    <property type="match status" value="1"/>
</dbReference>
<gene>
    <name evidence="3" type="ORF">PH603_08945</name>
</gene>
<dbReference type="Proteomes" id="UP001217500">
    <property type="component" value="Chromosome"/>
</dbReference>
<dbReference type="RefSeq" id="WP_289501974.1">
    <property type="nucleotide sequence ID" value="NZ_CP116805.1"/>
</dbReference>
<dbReference type="InterPro" id="IPR036291">
    <property type="entry name" value="NAD(P)-bd_dom_sf"/>
</dbReference>
<dbReference type="InterPro" id="IPR002347">
    <property type="entry name" value="SDR_fam"/>
</dbReference>
<dbReference type="Pfam" id="PF13561">
    <property type="entry name" value="adh_short_C2"/>
    <property type="match status" value="1"/>
</dbReference>
<dbReference type="PANTHER" id="PTHR43943">
    <property type="entry name" value="DEHYDROGENASE/REDUCTASE (SDR FAMILY) MEMBER 4"/>
    <property type="match status" value="1"/>
</dbReference>
<keyword evidence="4" id="KW-1185">Reference proteome</keyword>
<keyword evidence="2" id="KW-0560">Oxidoreductase</keyword>
<name>A0AAF0BFM5_9PROT</name>
<reference evidence="3" key="1">
    <citation type="submission" date="2023-01" db="EMBL/GenBank/DDBJ databases">
        <title>The genome sequence of Kordiimonadaceae bacterium 6D33.</title>
        <authorList>
            <person name="Liu Y."/>
        </authorList>
    </citation>
    <scope>NUCLEOTIDE SEQUENCE</scope>
    <source>
        <strain evidence="3">6D33</strain>
    </source>
</reference>
<dbReference type="FunFam" id="3.40.50.720:FF:000084">
    <property type="entry name" value="Short-chain dehydrogenase reductase"/>
    <property type="match status" value="1"/>
</dbReference>
<dbReference type="CDD" id="cd05233">
    <property type="entry name" value="SDR_c"/>
    <property type="match status" value="1"/>
</dbReference>
<organism evidence="3 4">
    <name type="scientific">Gimibacter soli</name>
    <dbReference type="NCBI Taxonomy" id="3024400"/>
    <lineage>
        <taxon>Bacteria</taxon>
        <taxon>Pseudomonadati</taxon>
        <taxon>Pseudomonadota</taxon>
        <taxon>Alphaproteobacteria</taxon>
        <taxon>Kordiimonadales</taxon>
        <taxon>Temperatibacteraceae</taxon>
        <taxon>Gimibacter</taxon>
    </lineage>
</organism>
<dbReference type="PRINTS" id="PR00081">
    <property type="entry name" value="GDHRDH"/>
</dbReference>
<dbReference type="EMBL" id="CP116805">
    <property type="protein sequence ID" value="WCL52663.1"/>
    <property type="molecule type" value="Genomic_DNA"/>
</dbReference>
<comment type="similarity">
    <text evidence="1">Belongs to the short-chain dehydrogenases/reductases (SDR) family.</text>
</comment>
<evidence type="ECO:0000256" key="1">
    <source>
        <dbReference type="ARBA" id="ARBA00006484"/>
    </source>
</evidence>
<dbReference type="KEGG" id="gso:PH603_08945"/>
<accession>A0AAF0BFM5</accession>
<dbReference type="PANTHER" id="PTHR43943:SF17">
    <property type="entry name" value="3-PHENYLPROPIONATE-DIHYDRODIOL_CINNAMIC ACID-DIHYDRODIOL DEHYDROGENASE"/>
    <property type="match status" value="1"/>
</dbReference>
<evidence type="ECO:0000313" key="3">
    <source>
        <dbReference type="EMBL" id="WCL52663.1"/>
    </source>
</evidence>
<dbReference type="SUPFAM" id="SSF51735">
    <property type="entry name" value="NAD(P)-binding Rossmann-fold domains"/>
    <property type="match status" value="1"/>
</dbReference>
<dbReference type="GO" id="GO:0016491">
    <property type="term" value="F:oxidoreductase activity"/>
    <property type="evidence" value="ECO:0007669"/>
    <property type="project" value="UniProtKB-KW"/>
</dbReference>
<proteinExistence type="inferred from homology"/>
<evidence type="ECO:0000256" key="2">
    <source>
        <dbReference type="ARBA" id="ARBA00023002"/>
    </source>
</evidence>
<protein>
    <submittedName>
        <fullName evidence="3">SDR family NAD(P)-dependent oxidoreductase</fullName>
    </submittedName>
</protein>
<evidence type="ECO:0000313" key="4">
    <source>
        <dbReference type="Proteomes" id="UP001217500"/>
    </source>
</evidence>
<sequence>MDLGLKGKRVLVSGGTRGIGAAIVDTFLAEGADVAFCARNAKAVAERVAVLEAQGHRVDGRVCDVSDARAYLSWIDEASAAFGGIDIFVPNVSGMGLGSGEEAWRRQFEVDLMGTVRGAERAMTHMPGGGSIVVISSISGIEPFGDIGPYATFKAALTTYASGLGDSAGRQGVRVNVVSPGAIHVEDGFWGEIQRTQPDVYKMVASRHPLGARLGTPEEVARAVVFLASPAAGWITRTNLLVDGGATRRFQF</sequence>
<dbReference type="AlphaFoldDB" id="A0AAF0BFM5"/>